<feature type="compositionally biased region" description="Low complexity" evidence="3">
    <location>
        <begin position="201"/>
        <end position="220"/>
    </location>
</feature>
<evidence type="ECO:0000259" key="4">
    <source>
        <dbReference type="PROSITE" id="PS50172"/>
    </source>
</evidence>
<dbReference type="PANTHER" id="PTHR16466">
    <property type="entry name" value="TELOMERE REPEAT-BINDING FACTOR 2-INTERACTING PROTEIN 1"/>
    <property type="match status" value="1"/>
</dbReference>
<dbReference type="OrthoDB" id="435460at2759"/>
<evidence type="ECO:0000313" key="6">
    <source>
        <dbReference type="EMBL" id="KAE9008802.1"/>
    </source>
</evidence>
<dbReference type="PANTHER" id="PTHR16466:SF6">
    <property type="entry name" value="TELOMERIC REPEAT-BINDING FACTOR 2-INTERACTING PROTEIN 1"/>
    <property type="match status" value="1"/>
</dbReference>
<evidence type="ECO:0000313" key="9">
    <source>
        <dbReference type="Proteomes" id="UP000434957"/>
    </source>
</evidence>
<dbReference type="Gene3D" id="3.40.50.10190">
    <property type="entry name" value="BRCT domain"/>
    <property type="match status" value="1"/>
</dbReference>
<proteinExistence type="predicted"/>
<dbReference type="GO" id="GO:0010833">
    <property type="term" value="P:telomere maintenance via telomere lengthening"/>
    <property type="evidence" value="ECO:0007669"/>
    <property type="project" value="TreeGrafter"/>
</dbReference>
<keyword evidence="2" id="KW-0539">Nucleus</keyword>
<accession>A0A6A3KNV6</accession>
<dbReference type="CDD" id="cd11655">
    <property type="entry name" value="rap1_myb-like"/>
    <property type="match status" value="1"/>
</dbReference>
<protein>
    <recommendedName>
        <fullName evidence="4">BRCT domain-containing protein</fullName>
    </recommendedName>
</protein>
<dbReference type="Proteomes" id="UP000429607">
    <property type="component" value="Unassembled WGS sequence"/>
</dbReference>
<dbReference type="InterPro" id="IPR036420">
    <property type="entry name" value="BRCT_dom_sf"/>
</dbReference>
<feature type="domain" description="BRCT" evidence="4">
    <location>
        <begin position="2"/>
        <end position="83"/>
    </location>
</feature>
<sequence length="441" mass="48274">MAPPSLFRGLQFYLTRTLSPHDAAELSRIIEQHGGVVSASPAGSTQLVDYDLLDSRRQEWVSTEYIVDSVASGTLQDPTRYSGLLFTGRSSSTDDGGGGKRKVAYSVEDDARMLHFAKLRGWQSMHSVPQSAWVLAAHEKVTHHSAQSMHEHFRKQLRTKTPKEQRDILAKAAGLIRAQLKAVRTPLSCVSGRQAVTPEQTTPTARADPTTPATSSPPGGRQRGGSRQQKRKRSTSSSVDTETSSSREEDDESKSGEAGGDRGVFFRSAWTELITDPLKRAYLQALFRSTPQPEAPSPDQASPTNTESVASDVPTEVLVQDDDRGDGEEQRPRETEVEFATDPETDEIIAGLQLETHQEMPCVVHALYYCSGDIGMAREFLKGASPSGMWSPDDDLLLVSLLAEEGIDRSAVDAAVARGDFAAMRVPRDTDAILHRVKFLR</sequence>
<dbReference type="Proteomes" id="UP000434957">
    <property type="component" value="Unassembled WGS sequence"/>
</dbReference>
<dbReference type="Proteomes" id="UP000435112">
    <property type="component" value="Unassembled WGS sequence"/>
</dbReference>
<dbReference type="EMBL" id="QXFT01001389">
    <property type="protein sequence ID" value="KAE9319946.1"/>
    <property type="molecule type" value="Genomic_DNA"/>
</dbReference>
<evidence type="ECO:0000256" key="2">
    <source>
        <dbReference type="ARBA" id="ARBA00023242"/>
    </source>
</evidence>
<feature type="compositionally biased region" description="Low complexity" evidence="3">
    <location>
        <begin position="235"/>
        <end position="244"/>
    </location>
</feature>
<dbReference type="Pfam" id="PF16589">
    <property type="entry name" value="BRCT_2"/>
    <property type="match status" value="1"/>
</dbReference>
<evidence type="ECO:0000313" key="5">
    <source>
        <dbReference type="EMBL" id="KAE9003544.1"/>
    </source>
</evidence>
<keyword evidence="9" id="KW-1185">Reference proteome</keyword>
<feature type="compositionally biased region" description="Polar residues" evidence="3">
    <location>
        <begin position="299"/>
        <end position="309"/>
    </location>
</feature>
<dbReference type="EMBL" id="QXFV01001321">
    <property type="protein sequence ID" value="KAE9008802.1"/>
    <property type="molecule type" value="Genomic_DNA"/>
</dbReference>
<evidence type="ECO:0000313" key="8">
    <source>
        <dbReference type="Proteomes" id="UP000429607"/>
    </source>
</evidence>
<dbReference type="GO" id="GO:0042162">
    <property type="term" value="F:telomeric DNA binding"/>
    <property type="evidence" value="ECO:0007669"/>
    <property type="project" value="TreeGrafter"/>
</dbReference>
<organism evidence="6 8">
    <name type="scientific">Phytophthora rubi</name>
    <dbReference type="NCBI Taxonomy" id="129364"/>
    <lineage>
        <taxon>Eukaryota</taxon>
        <taxon>Sar</taxon>
        <taxon>Stramenopiles</taxon>
        <taxon>Oomycota</taxon>
        <taxon>Peronosporomycetes</taxon>
        <taxon>Peronosporales</taxon>
        <taxon>Peronosporaceae</taxon>
        <taxon>Phytophthora</taxon>
    </lineage>
</organism>
<dbReference type="InterPro" id="IPR039595">
    <property type="entry name" value="TE2IP/Rap1"/>
</dbReference>
<feature type="region of interest" description="Disordered" evidence="3">
    <location>
        <begin position="290"/>
        <end position="335"/>
    </location>
</feature>
<dbReference type="EMBL" id="QXFU01001384">
    <property type="protein sequence ID" value="KAE9003544.1"/>
    <property type="molecule type" value="Genomic_DNA"/>
</dbReference>
<feature type="region of interest" description="Disordered" evidence="3">
    <location>
        <begin position="191"/>
        <end position="262"/>
    </location>
</feature>
<reference evidence="8 10" key="1">
    <citation type="submission" date="2018-09" db="EMBL/GenBank/DDBJ databases">
        <title>Genomic investigation of the strawberry pathogen Phytophthora fragariae indicates pathogenicity is determined by transcriptional variation in three key races.</title>
        <authorList>
            <person name="Adams T.M."/>
            <person name="Armitage A.D."/>
            <person name="Sobczyk M.K."/>
            <person name="Bates H.J."/>
            <person name="Dunwell J.M."/>
            <person name="Nellist C.F."/>
            <person name="Harrison R.J."/>
        </authorList>
    </citation>
    <scope>NUCLEOTIDE SEQUENCE [LARGE SCALE GENOMIC DNA]</scope>
    <source>
        <strain evidence="6 8">SCRP249</strain>
        <strain evidence="5 10">SCRP324</strain>
        <strain evidence="7 9">SCRP333</strain>
    </source>
</reference>
<evidence type="ECO:0000256" key="3">
    <source>
        <dbReference type="SAM" id="MobiDB-lite"/>
    </source>
</evidence>
<dbReference type="AlphaFoldDB" id="A0A6A3KNV6"/>
<evidence type="ECO:0000256" key="1">
    <source>
        <dbReference type="ARBA" id="ARBA00004123"/>
    </source>
</evidence>
<dbReference type="PROSITE" id="PS50172">
    <property type="entry name" value="BRCT"/>
    <property type="match status" value="1"/>
</dbReference>
<dbReference type="Gene3D" id="1.10.10.60">
    <property type="entry name" value="Homeodomain-like"/>
    <property type="match status" value="1"/>
</dbReference>
<comment type="subcellular location">
    <subcellularLocation>
        <location evidence="1">Nucleus</location>
    </subcellularLocation>
</comment>
<dbReference type="SUPFAM" id="SSF52113">
    <property type="entry name" value="BRCT domain"/>
    <property type="match status" value="1"/>
</dbReference>
<dbReference type="GO" id="GO:0031848">
    <property type="term" value="P:protection from non-homologous end joining at telomere"/>
    <property type="evidence" value="ECO:0007669"/>
    <property type="project" value="TreeGrafter"/>
</dbReference>
<name>A0A6A3KNV6_9STRA</name>
<gene>
    <name evidence="6" type="ORF">PR001_g16594</name>
    <name evidence="5" type="ORF">PR002_g17307</name>
    <name evidence="7" type="ORF">PR003_g17848</name>
</gene>
<comment type="caution">
    <text evidence="6">The sequence shown here is derived from an EMBL/GenBank/DDBJ whole genome shotgun (WGS) entry which is preliminary data.</text>
</comment>
<evidence type="ECO:0000313" key="7">
    <source>
        <dbReference type="EMBL" id="KAE9319946.1"/>
    </source>
</evidence>
<feature type="region of interest" description="Disordered" evidence="3">
    <location>
        <begin position="145"/>
        <end position="164"/>
    </location>
</feature>
<dbReference type="InterPro" id="IPR001357">
    <property type="entry name" value="BRCT_dom"/>
</dbReference>
<evidence type="ECO:0000313" key="10">
    <source>
        <dbReference type="Proteomes" id="UP000435112"/>
    </source>
</evidence>
<dbReference type="GO" id="GO:0070187">
    <property type="term" value="C:shelterin complex"/>
    <property type="evidence" value="ECO:0007669"/>
    <property type="project" value="TreeGrafter"/>
</dbReference>